<name>A0A8J3E9P6_9GAMM</name>
<dbReference type="NCBIfam" id="NF008400">
    <property type="entry name" value="PRK11199.1"/>
    <property type="match status" value="1"/>
</dbReference>
<dbReference type="PANTHER" id="PTHR21363">
    <property type="entry name" value="PREPHENATE DEHYDROGENASE"/>
    <property type="match status" value="1"/>
</dbReference>
<dbReference type="Gene3D" id="1.10.3660.10">
    <property type="entry name" value="6-phosphogluconate dehydrogenase C-terminal like domain"/>
    <property type="match status" value="1"/>
</dbReference>
<dbReference type="Pfam" id="PF02153">
    <property type="entry name" value="PDH_N"/>
    <property type="match status" value="1"/>
</dbReference>
<dbReference type="PANTHER" id="PTHR21363:SF0">
    <property type="entry name" value="PREPHENATE DEHYDROGENASE [NADP(+)]"/>
    <property type="match status" value="1"/>
</dbReference>
<dbReference type="SUPFAM" id="SSF51735">
    <property type="entry name" value="NAD(P)-binding Rossmann-fold domains"/>
    <property type="match status" value="1"/>
</dbReference>
<dbReference type="InterPro" id="IPR046825">
    <property type="entry name" value="PDH_C"/>
</dbReference>
<dbReference type="GO" id="GO:0006571">
    <property type="term" value="P:tyrosine biosynthetic process"/>
    <property type="evidence" value="ECO:0007669"/>
    <property type="project" value="InterPro"/>
</dbReference>
<dbReference type="InterPro" id="IPR050812">
    <property type="entry name" value="Preph/Arog_dehydrog"/>
</dbReference>
<keyword evidence="1" id="KW-0560">Oxidoreductase</keyword>
<evidence type="ECO:0000313" key="3">
    <source>
        <dbReference type="EMBL" id="GGG05208.1"/>
    </source>
</evidence>
<keyword evidence="4" id="KW-1185">Reference proteome</keyword>
<reference evidence="3" key="1">
    <citation type="journal article" date="2014" name="Int. J. Syst. Evol. Microbiol.">
        <title>Complete genome sequence of Corynebacterium casei LMG S-19264T (=DSM 44701T), isolated from a smear-ripened cheese.</title>
        <authorList>
            <consortium name="US DOE Joint Genome Institute (JGI-PGF)"/>
            <person name="Walter F."/>
            <person name="Albersmeier A."/>
            <person name="Kalinowski J."/>
            <person name="Ruckert C."/>
        </authorList>
    </citation>
    <scope>NUCLEOTIDE SEQUENCE</scope>
    <source>
        <strain evidence="3">CGMCC 1.15758</strain>
    </source>
</reference>
<proteinExistence type="predicted"/>
<dbReference type="InterPro" id="IPR008927">
    <property type="entry name" value="6-PGluconate_DH-like_C_sf"/>
</dbReference>
<dbReference type="GO" id="GO:0008977">
    <property type="term" value="F:prephenate dehydrogenase (NAD+) activity"/>
    <property type="evidence" value="ECO:0007669"/>
    <property type="project" value="InterPro"/>
</dbReference>
<dbReference type="GO" id="GO:0004665">
    <property type="term" value="F:prephenate dehydrogenase (NADP+) activity"/>
    <property type="evidence" value="ECO:0007669"/>
    <property type="project" value="InterPro"/>
</dbReference>
<sequence>MTEMKEIKEITKEPTRHICIIGGHGAMGQCLAFFLAQLTHYKITLFGEDNWQEAQTLLQNQDMVIISTPIALTDEIIAKTSEYISSNTILADLTSIKSAPMTKMLSAHRGAVIGLHPIFGPTVTNSNKQVIVYCDGRDAQHYQWFIDDLITLGFTLKKMTANAHDQAMTFIQGIEHFSVFCMGMFLKQHNIHLEELMAISSPVYKMELNIIGRLFSQDADLYANIIASDHERLNSIHDYAQLILKQVEQLKSTNGKFEFSQQFNDVKQWMGEFADKAYQESDRLLGIKPLA</sequence>
<dbReference type="RefSeq" id="WP_224742311.1">
    <property type="nucleotide sequence ID" value="NZ_BMJS01000035.1"/>
</dbReference>
<dbReference type="InterPro" id="IPR046826">
    <property type="entry name" value="PDH_N"/>
</dbReference>
<dbReference type="InterPro" id="IPR003099">
    <property type="entry name" value="Prephen_DH"/>
</dbReference>
<organism evidence="3 4">
    <name type="scientific">Cysteiniphilum litorale</name>
    <dbReference type="NCBI Taxonomy" id="2056700"/>
    <lineage>
        <taxon>Bacteria</taxon>
        <taxon>Pseudomonadati</taxon>
        <taxon>Pseudomonadota</taxon>
        <taxon>Gammaproteobacteria</taxon>
        <taxon>Thiotrichales</taxon>
        <taxon>Fastidiosibacteraceae</taxon>
        <taxon>Cysteiniphilum</taxon>
    </lineage>
</organism>
<dbReference type="InterPro" id="IPR036291">
    <property type="entry name" value="NAD(P)-bd_dom_sf"/>
</dbReference>
<accession>A0A8J3E9P6</accession>
<evidence type="ECO:0000313" key="4">
    <source>
        <dbReference type="Proteomes" id="UP000636949"/>
    </source>
</evidence>
<evidence type="ECO:0000259" key="2">
    <source>
        <dbReference type="PROSITE" id="PS51176"/>
    </source>
</evidence>
<gene>
    <name evidence="3" type="ORF">GCM10010995_23370</name>
</gene>
<feature type="domain" description="Prephenate/arogenate dehydrogenase" evidence="2">
    <location>
        <begin position="16"/>
        <end position="281"/>
    </location>
</feature>
<dbReference type="PROSITE" id="PS51176">
    <property type="entry name" value="PDH_ADH"/>
    <property type="match status" value="1"/>
</dbReference>
<evidence type="ECO:0000256" key="1">
    <source>
        <dbReference type="ARBA" id="ARBA00023002"/>
    </source>
</evidence>
<reference evidence="3" key="2">
    <citation type="submission" date="2020-09" db="EMBL/GenBank/DDBJ databases">
        <authorList>
            <person name="Sun Q."/>
            <person name="Zhou Y."/>
        </authorList>
    </citation>
    <scope>NUCLEOTIDE SEQUENCE</scope>
    <source>
        <strain evidence="3">CGMCC 1.15758</strain>
    </source>
</reference>
<dbReference type="Gene3D" id="3.40.50.720">
    <property type="entry name" value="NAD(P)-binding Rossmann-like Domain"/>
    <property type="match status" value="1"/>
</dbReference>
<dbReference type="Proteomes" id="UP000636949">
    <property type="component" value="Unassembled WGS sequence"/>
</dbReference>
<dbReference type="GO" id="GO:0070403">
    <property type="term" value="F:NAD+ binding"/>
    <property type="evidence" value="ECO:0007669"/>
    <property type="project" value="InterPro"/>
</dbReference>
<dbReference type="AlphaFoldDB" id="A0A8J3E9P6"/>
<protein>
    <recommendedName>
        <fullName evidence="2">Prephenate/arogenate dehydrogenase domain-containing protein</fullName>
    </recommendedName>
</protein>
<dbReference type="SUPFAM" id="SSF48179">
    <property type="entry name" value="6-phosphogluconate dehydrogenase C-terminal domain-like"/>
    <property type="match status" value="1"/>
</dbReference>
<dbReference type="Pfam" id="PF20463">
    <property type="entry name" value="PDH_C"/>
    <property type="match status" value="1"/>
</dbReference>
<dbReference type="EMBL" id="BMJS01000035">
    <property type="protein sequence ID" value="GGG05208.1"/>
    <property type="molecule type" value="Genomic_DNA"/>
</dbReference>
<comment type="caution">
    <text evidence="3">The sequence shown here is derived from an EMBL/GenBank/DDBJ whole genome shotgun (WGS) entry which is preliminary data.</text>
</comment>